<dbReference type="PANTHER" id="PTHR37291">
    <property type="entry name" value="5-METHYLCYTOSINE-SPECIFIC RESTRICTION ENZYME B"/>
    <property type="match status" value="1"/>
</dbReference>
<dbReference type="InterPro" id="IPR011704">
    <property type="entry name" value="ATPase_dyneun-rel_AAA"/>
</dbReference>
<evidence type="ECO:0000313" key="3">
    <source>
        <dbReference type="Proteomes" id="UP000325787"/>
    </source>
</evidence>
<dbReference type="KEGG" id="ssyi:EKG83_20705"/>
<dbReference type="AlphaFoldDB" id="A0A5Q0HDY7"/>
<dbReference type="Proteomes" id="UP000325787">
    <property type="component" value="Chromosome"/>
</dbReference>
<dbReference type="InterPro" id="IPR027417">
    <property type="entry name" value="P-loop_NTPase"/>
</dbReference>
<feature type="domain" description="AAA+ ATPase" evidence="1">
    <location>
        <begin position="7"/>
        <end position="169"/>
    </location>
</feature>
<dbReference type="GO" id="GO:0016887">
    <property type="term" value="F:ATP hydrolysis activity"/>
    <property type="evidence" value="ECO:0007669"/>
    <property type="project" value="InterPro"/>
</dbReference>
<dbReference type="InterPro" id="IPR003593">
    <property type="entry name" value="AAA+_ATPase"/>
</dbReference>
<dbReference type="OrthoDB" id="9781481at2"/>
<sequence length="259" mass="29680">MITLLQHRKQVVLYGPPGTGKTHLARELARHVTAPDAIRLVQFHPSYTYEDFFEGFRPRLQDGTATFELVHGPLRRLATDAEADKGRPYFLIIDEINRANLPKVFGELYFLLEYRDEAIDLQYSPGDRFKLPANVFVIGTMNTADRSIALVDAAMRRRFAFVELHPDHPPVSGVLARWAEAHGKDDGRATLLDKLNRLIGADREFKIGPSYLMKPDADHGLDLVWEHSILPLLEEHFYERMSRRRVHDTFGLDAIRNLP</sequence>
<organism evidence="2 3">
    <name type="scientific">Saccharothrix syringae</name>
    <name type="common">Nocardiopsis syringae</name>
    <dbReference type="NCBI Taxonomy" id="103733"/>
    <lineage>
        <taxon>Bacteria</taxon>
        <taxon>Bacillati</taxon>
        <taxon>Actinomycetota</taxon>
        <taxon>Actinomycetes</taxon>
        <taxon>Pseudonocardiales</taxon>
        <taxon>Pseudonocardiaceae</taxon>
        <taxon>Saccharothrix</taxon>
    </lineage>
</organism>
<dbReference type="Gene3D" id="3.40.50.300">
    <property type="entry name" value="P-loop containing nucleotide triphosphate hydrolases"/>
    <property type="match status" value="1"/>
</dbReference>
<dbReference type="EMBL" id="CP034550">
    <property type="protein sequence ID" value="QFZ24391.1"/>
    <property type="molecule type" value="Genomic_DNA"/>
</dbReference>
<evidence type="ECO:0000313" key="2">
    <source>
        <dbReference type="EMBL" id="QFZ24391.1"/>
    </source>
</evidence>
<dbReference type="InterPro" id="IPR052934">
    <property type="entry name" value="Methyl-DNA_Rec/Restrict_Enz"/>
</dbReference>
<evidence type="ECO:0000259" key="1">
    <source>
        <dbReference type="SMART" id="SM00382"/>
    </source>
</evidence>
<proteinExistence type="predicted"/>
<dbReference type="SUPFAM" id="SSF52540">
    <property type="entry name" value="P-loop containing nucleoside triphosphate hydrolases"/>
    <property type="match status" value="1"/>
</dbReference>
<gene>
    <name evidence="2" type="ORF">EKG83_20705</name>
</gene>
<dbReference type="PANTHER" id="PTHR37291:SF1">
    <property type="entry name" value="TYPE IV METHYL-DIRECTED RESTRICTION ENZYME ECOKMCRB SUBUNIT"/>
    <property type="match status" value="1"/>
</dbReference>
<name>A0A5Q0HDY7_SACSY</name>
<dbReference type="Pfam" id="PF07728">
    <property type="entry name" value="AAA_5"/>
    <property type="match status" value="1"/>
</dbReference>
<dbReference type="GO" id="GO:0005524">
    <property type="term" value="F:ATP binding"/>
    <property type="evidence" value="ECO:0007669"/>
    <property type="project" value="InterPro"/>
</dbReference>
<accession>A0A5Q0HDY7</accession>
<dbReference type="REBASE" id="345421">
    <property type="entry name" value="Ssy16468McrBCP"/>
</dbReference>
<protein>
    <submittedName>
        <fullName evidence="2">AAA family ATPase</fullName>
    </submittedName>
</protein>
<dbReference type="SMART" id="SM00382">
    <property type="entry name" value="AAA"/>
    <property type="match status" value="1"/>
</dbReference>
<reference evidence="3" key="1">
    <citation type="journal article" date="2021" name="Curr. Microbiol.">
        <title>Complete genome of nocamycin-producing strain Saccharothrix syringae NRRL B-16468 reveals the biosynthetic potential for secondary metabolites.</title>
        <authorList>
            <person name="Mo X."/>
            <person name="Yang S."/>
        </authorList>
    </citation>
    <scope>NUCLEOTIDE SEQUENCE [LARGE SCALE GENOMIC DNA]</scope>
    <source>
        <strain evidence="3">ATCC 51364 / DSM 43886 / JCM 6844 / KCTC 9398 / NBRC 14523 / NRRL B-16468 / INA 2240</strain>
    </source>
</reference>
<keyword evidence="3" id="KW-1185">Reference proteome</keyword>
<dbReference type="CDD" id="cd00009">
    <property type="entry name" value="AAA"/>
    <property type="match status" value="1"/>
</dbReference>